<proteinExistence type="predicted"/>
<reference evidence="2" key="1">
    <citation type="journal article" date="2011" name="Genome Biol.">
        <title>The draft genome of the carcinogenic human liver fluke Clonorchis sinensis.</title>
        <authorList>
            <person name="Wang X."/>
            <person name="Chen W."/>
            <person name="Huang Y."/>
            <person name="Sun J."/>
            <person name="Men J."/>
            <person name="Liu H."/>
            <person name="Luo F."/>
            <person name="Guo L."/>
            <person name="Lv X."/>
            <person name="Deng C."/>
            <person name="Zhou C."/>
            <person name="Fan Y."/>
            <person name="Li X."/>
            <person name="Huang L."/>
            <person name="Hu Y."/>
            <person name="Liang C."/>
            <person name="Hu X."/>
            <person name="Xu J."/>
            <person name="Yu X."/>
        </authorList>
    </citation>
    <scope>NUCLEOTIDE SEQUENCE [LARGE SCALE GENOMIC DNA]</scope>
    <source>
        <strain evidence="2">Henan</strain>
    </source>
</reference>
<accession>G7YD71</accession>
<keyword evidence="3" id="KW-1185">Reference proteome</keyword>
<evidence type="ECO:0000256" key="1">
    <source>
        <dbReference type="SAM" id="MobiDB-lite"/>
    </source>
</evidence>
<evidence type="ECO:0000313" key="3">
    <source>
        <dbReference type="Proteomes" id="UP000008909"/>
    </source>
</evidence>
<name>G7YD71_CLOSI</name>
<feature type="region of interest" description="Disordered" evidence="1">
    <location>
        <begin position="54"/>
        <end position="78"/>
    </location>
</feature>
<dbReference type="EMBL" id="DF143091">
    <property type="protein sequence ID" value="GAA50905.1"/>
    <property type="molecule type" value="Genomic_DNA"/>
</dbReference>
<reference key="2">
    <citation type="submission" date="2011-10" db="EMBL/GenBank/DDBJ databases">
        <title>The genome and transcriptome sequence of Clonorchis sinensis provide insights into the carcinogenic liver fluke.</title>
        <authorList>
            <person name="Wang X."/>
            <person name="Huang Y."/>
            <person name="Chen W."/>
            <person name="Liu H."/>
            <person name="Guo L."/>
            <person name="Chen Y."/>
            <person name="Luo F."/>
            <person name="Zhou W."/>
            <person name="Sun J."/>
            <person name="Mao Q."/>
            <person name="Liang P."/>
            <person name="Zhou C."/>
            <person name="Tian Y."/>
            <person name="Men J."/>
            <person name="Lv X."/>
            <person name="Huang L."/>
            <person name="Zhou J."/>
            <person name="Hu Y."/>
            <person name="Li R."/>
            <person name="Zhang F."/>
            <person name="Lei H."/>
            <person name="Li X."/>
            <person name="Hu X."/>
            <person name="Liang C."/>
            <person name="Xu J."/>
            <person name="Wu Z."/>
            <person name="Yu X."/>
        </authorList>
    </citation>
    <scope>NUCLEOTIDE SEQUENCE</scope>
    <source>
        <strain>Henan</strain>
    </source>
</reference>
<organism evidence="2 3">
    <name type="scientific">Clonorchis sinensis</name>
    <name type="common">Chinese liver fluke</name>
    <dbReference type="NCBI Taxonomy" id="79923"/>
    <lineage>
        <taxon>Eukaryota</taxon>
        <taxon>Metazoa</taxon>
        <taxon>Spiralia</taxon>
        <taxon>Lophotrochozoa</taxon>
        <taxon>Platyhelminthes</taxon>
        <taxon>Trematoda</taxon>
        <taxon>Digenea</taxon>
        <taxon>Opisthorchiida</taxon>
        <taxon>Opisthorchiata</taxon>
        <taxon>Opisthorchiidae</taxon>
        <taxon>Clonorchis</taxon>
    </lineage>
</organism>
<gene>
    <name evidence="2" type="ORF">CLF_105204</name>
</gene>
<protein>
    <submittedName>
        <fullName evidence="2">Uncharacterized protein</fullName>
    </submittedName>
</protein>
<sequence length="239" mass="25914">MVAGLKSMDYETRLAVLDLFPLEYRRLRGDLILTYALFVQGWANRFFAVDPANTRRGHGEQQPLNDKNKTDPGNLGESLDPVYESVDPLVGTPGTSLTTIQLDGNSGLCGCSLSTGLICDSWIQILRATALTASAVVSLTIDIPDVDGNDDALSAAINAVELKLLPQCSSTPLQQLTLVGIPSDWQPPKSLLLSDNLSHSTTTNSHRLCNALTNLFNNRFGSLAKCKVISRNRVRFGIL</sequence>
<dbReference type="AlphaFoldDB" id="G7YD71"/>
<evidence type="ECO:0000313" key="2">
    <source>
        <dbReference type="EMBL" id="GAA50905.1"/>
    </source>
</evidence>
<dbReference type="Proteomes" id="UP000008909">
    <property type="component" value="Unassembled WGS sequence"/>
</dbReference>